<dbReference type="Proteomes" id="UP000885792">
    <property type="component" value="Unassembled WGS sequence"/>
</dbReference>
<evidence type="ECO:0000256" key="1">
    <source>
        <dbReference type="ARBA" id="ARBA00013260"/>
    </source>
</evidence>
<evidence type="ECO:0000256" key="4">
    <source>
        <dbReference type="ARBA" id="ARBA00022884"/>
    </source>
</evidence>
<dbReference type="PANTHER" id="PTHR17224">
    <property type="entry name" value="PEPTIDYL-TRNA HYDROLASE"/>
    <property type="match status" value="1"/>
</dbReference>
<comment type="caution">
    <text evidence="10">The sequence shown here is derived from an EMBL/GenBank/DDBJ whole genome shotgun (WGS) entry which is preliminary data.</text>
</comment>
<keyword evidence="4 7" id="KW-0694">RNA-binding</keyword>
<comment type="catalytic activity">
    <reaction evidence="7 8">
        <text>an N-acyl-L-alpha-aminoacyl-tRNA + H2O = an N-acyl-L-amino acid + a tRNA + H(+)</text>
        <dbReference type="Rhea" id="RHEA:54448"/>
        <dbReference type="Rhea" id="RHEA-COMP:10123"/>
        <dbReference type="Rhea" id="RHEA-COMP:13883"/>
        <dbReference type="ChEBI" id="CHEBI:15377"/>
        <dbReference type="ChEBI" id="CHEBI:15378"/>
        <dbReference type="ChEBI" id="CHEBI:59874"/>
        <dbReference type="ChEBI" id="CHEBI:78442"/>
        <dbReference type="ChEBI" id="CHEBI:138191"/>
        <dbReference type="EC" id="3.1.1.29"/>
    </reaction>
</comment>
<dbReference type="FunFam" id="3.40.50.1470:FF:000001">
    <property type="entry name" value="Peptidyl-tRNA hydrolase"/>
    <property type="match status" value="1"/>
</dbReference>
<evidence type="ECO:0000256" key="9">
    <source>
        <dbReference type="RuleBase" id="RU004320"/>
    </source>
</evidence>
<protein>
    <recommendedName>
        <fullName evidence="6 7">Peptidyl-tRNA hydrolase</fullName>
        <shortName evidence="7">Pth</shortName>
        <ecNumber evidence="1 7">3.1.1.29</ecNumber>
    </recommendedName>
</protein>
<dbReference type="GO" id="GO:0072344">
    <property type="term" value="P:rescue of stalled ribosome"/>
    <property type="evidence" value="ECO:0007669"/>
    <property type="project" value="UniProtKB-UniRule"/>
</dbReference>
<dbReference type="AlphaFoldDB" id="A0A7C5L3M4"/>
<evidence type="ECO:0000256" key="2">
    <source>
        <dbReference type="ARBA" id="ARBA00022555"/>
    </source>
</evidence>
<reference evidence="10" key="1">
    <citation type="journal article" date="2020" name="mSystems">
        <title>Genome- and Community-Level Interaction Insights into Carbon Utilization and Element Cycling Functions of Hydrothermarchaeota in Hydrothermal Sediment.</title>
        <authorList>
            <person name="Zhou Z."/>
            <person name="Liu Y."/>
            <person name="Xu W."/>
            <person name="Pan J."/>
            <person name="Luo Z.H."/>
            <person name="Li M."/>
        </authorList>
    </citation>
    <scope>NUCLEOTIDE SEQUENCE [LARGE SCALE GENOMIC DNA]</scope>
    <source>
        <strain evidence="10">HyVt-501</strain>
    </source>
</reference>
<dbReference type="Gene3D" id="3.40.50.1470">
    <property type="entry name" value="Peptidyl-tRNA hydrolase"/>
    <property type="match status" value="1"/>
</dbReference>
<feature type="site" description="Stabilizes the basic form of H active site to accept a proton" evidence="7">
    <location>
        <position position="92"/>
    </location>
</feature>
<keyword evidence="2 7" id="KW-0820">tRNA-binding</keyword>
<dbReference type="InterPro" id="IPR001328">
    <property type="entry name" value="Pept_tRNA_hydro"/>
</dbReference>
<name>A0A7C5L3M4_AQUAO</name>
<dbReference type="GO" id="GO:0006515">
    <property type="term" value="P:protein quality control for misfolded or incompletely synthesized proteins"/>
    <property type="evidence" value="ECO:0007669"/>
    <property type="project" value="UniProtKB-UniRule"/>
</dbReference>
<evidence type="ECO:0000256" key="8">
    <source>
        <dbReference type="RuleBase" id="RU000673"/>
    </source>
</evidence>
<evidence type="ECO:0000256" key="3">
    <source>
        <dbReference type="ARBA" id="ARBA00022801"/>
    </source>
</evidence>
<dbReference type="EMBL" id="DRNB01000223">
    <property type="protein sequence ID" value="HHJ64489.1"/>
    <property type="molecule type" value="Genomic_DNA"/>
</dbReference>
<dbReference type="EC" id="3.1.1.29" evidence="1 7"/>
<dbReference type="CDD" id="cd00462">
    <property type="entry name" value="PTH"/>
    <property type="match status" value="1"/>
</dbReference>
<accession>A0A7C5L3M4</accession>
<feature type="site" description="Discriminates between blocked and unblocked aminoacyl-tRNA" evidence="7">
    <location>
        <position position="10"/>
    </location>
</feature>
<dbReference type="GO" id="GO:0000049">
    <property type="term" value="F:tRNA binding"/>
    <property type="evidence" value="ECO:0007669"/>
    <property type="project" value="UniProtKB-UniRule"/>
</dbReference>
<feature type="binding site" evidence="7">
    <location>
        <position position="15"/>
    </location>
    <ligand>
        <name>tRNA</name>
        <dbReference type="ChEBI" id="CHEBI:17843"/>
    </ligand>
</feature>
<gene>
    <name evidence="7" type="primary">pth</name>
    <name evidence="10" type="ORF">ENJ61_06235</name>
</gene>
<dbReference type="SUPFAM" id="SSF53178">
    <property type="entry name" value="Peptidyl-tRNA hydrolase-like"/>
    <property type="match status" value="1"/>
</dbReference>
<evidence type="ECO:0000256" key="5">
    <source>
        <dbReference type="ARBA" id="ARBA00038063"/>
    </source>
</evidence>
<organism evidence="10">
    <name type="scientific">Aquifex aeolicus</name>
    <dbReference type="NCBI Taxonomy" id="63363"/>
    <lineage>
        <taxon>Bacteria</taxon>
        <taxon>Pseudomonadati</taxon>
        <taxon>Aquificota</taxon>
        <taxon>Aquificia</taxon>
        <taxon>Aquificales</taxon>
        <taxon>Aquificaceae</taxon>
        <taxon>Aquifex</taxon>
    </lineage>
</organism>
<feature type="binding site" evidence="7">
    <location>
        <position position="65"/>
    </location>
    <ligand>
        <name>tRNA</name>
        <dbReference type="ChEBI" id="CHEBI:17843"/>
    </ligand>
</feature>
<comment type="similarity">
    <text evidence="5 7 9">Belongs to the PTH family.</text>
</comment>
<evidence type="ECO:0000256" key="6">
    <source>
        <dbReference type="ARBA" id="ARBA00050038"/>
    </source>
</evidence>
<feature type="active site" description="Proton acceptor" evidence="7">
    <location>
        <position position="20"/>
    </location>
</feature>
<comment type="subcellular location">
    <subcellularLocation>
        <location evidence="7">Cytoplasm</location>
    </subcellularLocation>
</comment>
<evidence type="ECO:0000313" key="10">
    <source>
        <dbReference type="EMBL" id="HHJ64489.1"/>
    </source>
</evidence>
<dbReference type="InterPro" id="IPR036416">
    <property type="entry name" value="Pept_tRNA_hydro_sf"/>
</dbReference>
<dbReference type="InterPro" id="IPR018171">
    <property type="entry name" value="Pept_tRNA_hydro_CS"/>
</dbReference>
<comment type="function">
    <text evidence="7">Catalyzes the release of premature peptidyl moieties from peptidyl-tRNA molecules trapped in stalled 50S ribosomal subunits, and thus maintains levels of free tRNAs and 50S ribosomes.</text>
</comment>
<dbReference type="NCBIfam" id="TIGR00447">
    <property type="entry name" value="pth"/>
    <property type="match status" value="1"/>
</dbReference>
<comment type="subunit">
    <text evidence="7">Monomer.</text>
</comment>
<keyword evidence="7" id="KW-0963">Cytoplasm</keyword>
<keyword evidence="3 7" id="KW-0378">Hydrolase</keyword>
<evidence type="ECO:0000256" key="7">
    <source>
        <dbReference type="HAMAP-Rule" id="MF_00083"/>
    </source>
</evidence>
<dbReference type="HAMAP" id="MF_00083">
    <property type="entry name" value="Pept_tRNA_hydro_bact"/>
    <property type="match status" value="1"/>
</dbReference>
<dbReference type="PANTHER" id="PTHR17224:SF1">
    <property type="entry name" value="PEPTIDYL-TRNA HYDROLASE"/>
    <property type="match status" value="1"/>
</dbReference>
<dbReference type="GO" id="GO:0004045">
    <property type="term" value="F:peptidyl-tRNA hydrolase activity"/>
    <property type="evidence" value="ECO:0007669"/>
    <property type="project" value="UniProtKB-UniRule"/>
</dbReference>
<dbReference type="PROSITE" id="PS01195">
    <property type="entry name" value="PEPT_TRNA_HYDROL_1"/>
    <property type="match status" value="1"/>
</dbReference>
<sequence>MIRLVVGLGNPGKEYENTRHNVGFLVIDEIVRRFRLREKREECLSHVYRASVGGRTVLFAKPQTYMNNSGFAVVNLLEEYGVEPEEMLVVHDDLDLPLGMIRLRLEGSSGGHRGVESIIKQLKTQNFPRLKIGIGRPKRKEEVVRYVLSPFSPEEADLAERVIRKAAECVLRSIELDPEAAMEFCNRRDLLR</sequence>
<dbReference type="GO" id="GO:0005737">
    <property type="term" value="C:cytoplasm"/>
    <property type="evidence" value="ECO:0007669"/>
    <property type="project" value="UniProtKB-SubCell"/>
</dbReference>
<feature type="binding site" evidence="7">
    <location>
        <position position="67"/>
    </location>
    <ligand>
        <name>tRNA</name>
        <dbReference type="ChEBI" id="CHEBI:17843"/>
    </ligand>
</feature>
<proteinExistence type="inferred from homology"/>
<comment type="caution">
    <text evidence="7">Lacks conserved residue(s) required for the propagation of feature annotation.</text>
</comment>
<dbReference type="Pfam" id="PF01195">
    <property type="entry name" value="Pept_tRNA_hydro"/>
    <property type="match status" value="1"/>
</dbReference>
<comment type="function">
    <text evidence="7">Hydrolyzes ribosome-free peptidyl-tRNAs (with 1 or more amino acids incorporated), which drop off the ribosome during protein synthesis, or as a result of ribosome stalling.</text>
</comment>